<dbReference type="PANTHER" id="PTHR15503">
    <property type="entry name" value="LDOC1 RELATED"/>
    <property type="match status" value="1"/>
</dbReference>
<protein>
    <submittedName>
        <fullName evidence="1">Uncharacterized protein</fullName>
    </submittedName>
</protein>
<gene>
    <name evidence="1" type="ORF">HRI_000661100</name>
</gene>
<proteinExistence type="predicted"/>
<accession>A0A9W7LM97</accession>
<sequence length="92" mass="10177">MYLRGLGKESVVLMNARNPSWYALSLETKGDPQLQNIDTVCKFPDVFLDELPGLPPTREVEFGIEVQPGTAAVSISPFRMAAVELKELKAQI</sequence>
<keyword evidence="2" id="KW-1185">Reference proteome</keyword>
<name>A0A9W7LM97_HIBTR</name>
<comment type="caution">
    <text evidence="1">The sequence shown here is derived from an EMBL/GenBank/DDBJ whole genome shotgun (WGS) entry which is preliminary data.</text>
</comment>
<reference evidence="1" key="1">
    <citation type="submission" date="2023-05" db="EMBL/GenBank/DDBJ databases">
        <title>Genome and transcriptome analyses reveal genes involved in the formation of fine ridges on petal epidermal cells in Hibiscus trionum.</title>
        <authorList>
            <person name="Koshimizu S."/>
            <person name="Masuda S."/>
            <person name="Ishii T."/>
            <person name="Shirasu K."/>
            <person name="Hoshino A."/>
            <person name="Arita M."/>
        </authorList>
    </citation>
    <scope>NUCLEOTIDE SEQUENCE</scope>
    <source>
        <strain evidence="1">Hamamatsu line</strain>
    </source>
</reference>
<dbReference type="PANTHER" id="PTHR15503:SF45">
    <property type="entry name" value="RNA-DIRECTED DNA POLYMERASE HOMOLOG"/>
    <property type="match status" value="1"/>
</dbReference>
<evidence type="ECO:0000313" key="1">
    <source>
        <dbReference type="EMBL" id="GMI69918.1"/>
    </source>
</evidence>
<dbReference type="AlphaFoldDB" id="A0A9W7LM97"/>
<dbReference type="EMBL" id="BSYR01000007">
    <property type="protein sequence ID" value="GMI69918.1"/>
    <property type="molecule type" value="Genomic_DNA"/>
</dbReference>
<dbReference type="Proteomes" id="UP001165190">
    <property type="component" value="Unassembled WGS sequence"/>
</dbReference>
<organism evidence="1 2">
    <name type="scientific">Hibiscus trionum</name>
    <name type="common">Flower of an hour</name>
    <dbReference type="NCBI Taxonomy" id="183268"/>
    <lineage>
        <taxon>Eukaryota</taxon>
        <taxon>Viridiplantae</taxon>
        <taxon>Streptophyta</taxon>
        <taxon>Embryophyta</taxon>
        <taxon>Tracheophyta</taxon>
        <taxon>Spermatophyta</taxon>
        <taxon>Magnoliopsida</taxon>
        <taxon>eudicotyledons</taxon>
        <taxon>Gunneridae</taxon>
        <taxon>Pentapetalae</taxon>
        <taxon>rosids</taxon>
        <taxon>malvids</taxon>
        <taxon>Malvales</taxon>
        <taxon>Malvaceae</taxon>
        <taxon>Malvoideae</taxon>
        <taxon>Hibiscus</taxon>
    </lineage>
</organism>
<dbReference type="OrthoDB" id="1749844at2759"/>
<dbReference type="InterPro" id="IPR032567">
    <property type="entry name" value="RTL1-rel"/>
</dbReference>
<evidence type="ECO:0000313" key="2">
    <source>
        <dbReference type="Proteomes" id="UP001165190"/>
    </source>
</evidence>